<feature type="domain" description="FecR protein" evidence="2">
    <location>
        <begin position="55"/>
        <end position="151"/>
    </location>
</feature>
<proteinExistence type="predicted"/>
<evidence type="ECO:0000256" key="1">
    <source>
        <dbReference type="SAM" id="SignalP"/>
    </source>
</evidence>
<dbReference type="Pfam" id="PF04773">
    <property type="entry name" value="FecR"/>
    <property type="match status" value="1"/>
</dbReference>
<reference evidence="3 4" key="1">
    <citation type="submission" date="2018-05" db="EMBL/GenBank/DDBJ databases">
        <title>Genomic Encyclopedia of Type Strains, Phase IV (KMG-IV): sequencing the most valuable type-strain genomes for metagenomic binning, comparative biology and taxonomic classification.</title>
        <authorList>
            <person name="Goeker M."/>
        </authorList>
    </citation>
    <scope>NUCLEOTIDE SEQUENCE [LARGE SCALE GENOMIC DNA]</scope>
    <source>
        <strain evidence="3 4">DSM 16791</strain>
    </source>
</reference>
<organism evidence="3 4">
    <name type="scientific">Hoeflea marina</name>
    <dbReference type="NCBI Taxonomy" id="274592"/>
    <lineage>
        <taxon>Bacteria</taxon>
        <taxon>Pseudomonadati</taxon>
        <taxon>Pseudomonadota</taxon>
        <taxon>Alphaproteobacteria</taxon>
        <taxon>Hyphomicrobiales</taxon>
        <taxon>Rhizobiaceae</taxon>
        <taxon>Hoeflea</taxon>
    </lineage>
</organism>
<evidence type="ECO:0000259" key="2">
    <source>
        <dbReference type="Pfam" id="PF04773"/>
    </source>
</evidence>
<dbReference type="RefSeq" id="WP_158284945.1">
    <property type="nucleotide sequence ID" value="NZ_QGTR01000003.1"/>
</dbReference>
<evidence type="ECO:0000313" key="3">
    <source>
        <dbReference type="EMBL" id="PWV99949.1"/>
    </source>
</evidence>
<evidence type="ECO:0000313" key="4">
    <source>
        <dbReference type="Proteomes" id="UP000246352"/>
    </source>
</evidence>
<comment type="caution">
    <text evidence="3">The sequence shown here is derived from an EMBL/GenBank/DDBJ whole genome shotgun (WGS) entry which is preliminary data.</text>
</comment>
<feature type="chain" id="PRO_5016369959" evidence="1">
    <location>
        <begin position="25"/>
        <end position="246"/>
    </location>
</feature>
<keyword evidence="1" id="KW-0732">Signal</keyword>
<dbReference type="Proteomes" id="UP000246352">
    <property type="component" value="Unassembled WGS sequence"/>
</dbReference>
<keyword evidence="4" id="KW-1185">Reference proteome</keyword>
<name>A0A317PIV5_9HYPH</name>
<gene>
    <name evidence="3" type="ORF">DFR52_103150</name>
</gene>
<dbReference type="InterPro" id="IPR006860">
    <property type="entry name" value="FecR"/>
</dbReference>
<dbReference type="AlphaFoldDB" id="A0A317PIV5"/>
<feature type="signal peptide" evidence="1">
    <location>
        <begin position="1"/>
        <end position="24"/>
    </location>
</feature>
<accession>A0A317PIV5</accession>
<dbReference type="OrthoDB" id="6038785at2"/>
<dbReference type="EMBL" id="QGTR01000003">
    <property type="protein sequence ID" value="PWV99949.1"/>
    <property type="molecule type" value="Genomic_DNA"/>
</dbReference>
<protein>
    <submittedName>
        <fullName evidence="3">FecR family protein</fullName>
    </submittedName>
</protein>
<sequence>MQCSIKTFLLPLALMAWTTGTAMADSVGELTAVQTNVDRNGTVAQIGSGISLGDTLVSNTTGLGMIVFIDQSSAKIGPNSRLVIDDFVYSGGTGKSAVRMDRGVTRFYGGRISKKGAMSITTPNVVLAVRGGIVDVSVAGGVSIATLRAGKLTCTAGGVTKVITKPGMACTSDSNGLRIGKTGVFKVLNPAIGTGDSDGIDSAGLCSGKASSRLPFCQSRNGQLPGFGSQGSRTILRIPPIRKGDY</sequence>